<comment type="caution">
    <text evidence="10">The sequence shown here is derived from an EMBL/GenBank/DDBJ whole genome shotgun (WGS) entry which is preliminary data.</text>
</comment>
<evidence type="ECO:0000256" key="4">
    <source>
        <dbReference type="ARBA" id="ARBA00022989"/>
    </source>
</evidence>
<keyword evidence="3 7" id="KW-0812">Transmembrane</keyword>
<dbReference type="PANTHER" id="PTHR30572">
    <property type="entry name" value="MEMBRANE COMPONENT OF TRANSPORTER-RELATED"/>
    <property type="match status" value="1"/>
</dbReference>
<protein>
    <submittedName>
        <fullName evidence="10">Putative ABC transport system permease protein</fullName>
    </submittedName>
</protein>
<keyword evidence="2" id="KW-1003">Cell membrane</keyword>
<comment type="similarity">
    <text evidence="6">Belongs to the ABC-4 integral membrane protein family.</text>
</comment>
<proteinExistence type="inferred from homology"/>
<evidence type="ECO:0000256" key="1">
    <source>
        <dbReference type="ARBA" id="ARBA00004651"/>
    </source>
</evidence>
<dbReference type="RefSeq" id="WP_131996227.1">
    <property type="nucleotide sequence ID" value="NZ_SMGK01000003.1"/>
</dbReference>
<dbReference type="Pfam" id="PF12704">
    <property type="entry name" value="MacB_PCD"/>
    <property type="match status" value="1"/>
</dbReference>
<evidence type="ECO:0000256" key="7">
    <source>
        <dbReference type="SAM" id="Phobius"/>
    </source>
</evidence>
<feature type="transmembrane region" description="Helical" evidence="7">
    <location>
        <begin position="21"/>
        <end position="42"/>
    </location>
</feature>
<name>A0A4R1L3M2_9BACT</name>
<dbReference type="OrthoDB" id="9770036at2"/>
<dbReference type="InterPro" id="IPR025857">
    <property type="entry name" value="MacB_PCD"/>
</dbReference>
<feature type="transmembrane region" description="Helical" evidence="7">
    <location>
        <begin position="370"/>
        <end position="390"/>
    </location>
</feature>
<evidence type="ECO:0000256" key="3">
    <source>
        <dbReference type="ARBA" id="ARBA00022692"/>
    </source>
</evidence>
<evidence type="ECO:0000313" key="11">
    <source>
        <dbReference type="Proteomes" id="UP000295210"/>
    </source>
</evidence>
<feature type="domain" description="MacB-like periplasmic core" evidence="9">
    <location>
        <begin position="21"/>
        <end position="244"/>
    </location>
</feature>
<dbReference type="Proteomes" id="UP000295210">
    <property type="component" value="Unassembled WGS sequence"/>
</dbReference>
<keyword evidence="5 7" id="KW-0472">Membrane</keyword>
<evidence type="ECO:0000256" key="5">
    <source>
        <dbReference type="ARBA" id="ARBA00023136"/>
    </source>
</evidence>
<evidence type="ECO:0000259" key="8">
    <source>
        <dbReference type="Pfam" id="PF02687"/>
    </source>
</evidence>
<keyword evidence="11" id="KW-1185">Reference proteome</keyword>
<feature type="transmembrane region" description="Helical" evidence="7">
    <location>
        <begin position="328"/>
        <end position="350"/>
    </location>
</feature>
<dbReference type="InterPro" id="IPR050250">
    <property type="entry name" value="Macrolide_Exporter_MacB"/>
</dbReference>
<dbReference type="EMBL" id="SMGK01000003">
    <property type="protein sequence ID" value="TCK72632.1"/>
    <property type="molecule type" value="Genomic_DNA"/>
</dbReference>
<dbReference type="InterPro" id="IPR003838">
    <property type="entry name" value="ABC3_permease_C"/>
</dbReference>
<keyword evidence="4 7" id="KW-1133">Transmembrane helix</keyword>
<dbReference type="GO" id="GO:0005886">
    <property type="term" value="C:plasma membrane"/>
    <property type="evidence" value="ECO:0007669"/>
    <property type="project" value="UniProtKB-SubCell"/>
</dbReference>
<accession>A0A4R1L3M2</accession>
<evidence type="ECO:0000256" key="2">
    <source>
        <dbReference type="ARBA" id="ARBA00022475"/>
    </source>
</evidence>
<dbReference type="PANTHER" id="PTHR30572:SF4">
    <property type="entry name" value="ABC TRANSPORTER PERMEASE YTRF"/>
    <property type="match status" value="1"/>
</dbReference>
<sequence>MGFYEAFRIALQSLWANKLRSVLTLIGVVIGVSSVIAVITMVNGANRYVATKISGYGSDTLNVVKMPNVIFSAEEYLRYLKRKDIHIEDYKAIAADCTRCRMTGAALSSQGKVVSGKQSADKVNIAGWTWTMPEIMNLNIAQGRAFTAMDDDRATHVVIVGYDIVDNLFPHENPVGKEVRVDGEVYTIVGVGERQGTTLGQSQDNYVNMPLSTYMNSHGAHQSIDIFAKAGTAPGALDATSDQVRAIMRGRRHDAPGSPDSFTIETNSTFVDLWKQLTQTFAAVVVGIASISLVVGGVVIMNIMLVSVTERTREIGIRKALGARRHDLMMQFLIESATMALVGGVIGVLAGAGVAEAITLAIGWPSAIKLWSVLLGLFVSGGVGIFFGVYPARKAAMLDPIVALRAEM</sequence>
<gene>
    <name evidence="10" type="ORF">C7378_2217</name>
</gene>
<feature type="domain" description="ABC3 transporter permease C-terminal" evidence="8">
    <location>
        <begin position="288"/>
        <end position="397"/>
    </location>
</feature>
<reference evidence="10 11" key="1">
    <citation type="submission" date="2019-03" db="EMBL/GenBank/DDBJ databases">
        <title>Genomic Encyclopedia of Type Strains, Phase IV (KMG-IV): sequencing the most valuable type-strain genomes for metagenomic binning, comparative biology and taxonomic classification.</title>
        <authorList>
            <person name="Goeker M."/>
        </authorList>
    </citation>
    <scope>NUCLEOTIDE SEQUENCE [LARGE SCALE GENOMIC DNA]</scope>
    <source>
        <strain evidence="10 11">DSM 103428</strain>
    </source>
</reference>
<comment type="subcellular location">
    <subcellularLocation>
        <location evidence="1">Cell membrane</location>
        <topology evidence="1">Multi-pass membrane protein</topology>
    </subcellularLocation>
</comment>
<evidence type="ECO:0000256" key="6">
    <source>
        <dbReference type="ARBA" id="ARBA00038076"/>
    </source>
</evidence>
<feature type="transmembrane region" description="Helical" evidence="7">
    <location>
        <begin position="281"/>
        <end position="308"/>
    </location>
</feature>
<dbReference type="AlphaFoldDB" id="A0A4R1L3M2"/>
<organism evidence="10 11">
    <name type="scientific">Acidipila rosea</name>
    <dbReference type="NCBI Taxonomy" id="768535"/>
    <lineage>
        <taxon>Bacteria</taxon>
        <taxon>Pseudomonadati</taxon>
        <taxon>Acidobacteriota</taxon>
        <taxon>Terriglobia</taxon>
        <taxon>Terriglobales</taxon>
        <taxon>Acidobacteriaceae</taxon>
        <taxon>Acidipila</taxon>
    </lineage>
</organism>
<evidence type="ECO:0000313" key="10">
    <source>
        <dbReference type="EMBL" id="TCK72632.1"/>
    </source>
</evidence>
<dbReference type="Pfam" id="PF02687">
    <property type="entry name" value="FtsX"/>
    <property type="match status" value="1"/>
</dbReference>
<dbReference type="GO" id="GO:0022857">
    <property type="term" value="F:transmembrane transporter activity"/>
    <property type="evidence" value="ECO:0007669"/>
    <property type="project" value="TreeGrafter"/>
</dbReference>
<evidence type="ECO:0000259" key="9">
    <source>
        <dbReference type="Pfam" id="PF12704"/>
    </source>
</evidence>